<sequence>MEVDGNGEHVVDGIEEQAFNETVDNDSCAVEVNDKEPYTGMKFGSQENAHSFYRDYAKVVGFGISTKHSRRSKASRQFIDVTYACTRYGKQRESIAQNPRPCLKVECEASLRIKRNCDGNWIVHNFIKHHNHELFPGYAHYFPCHRGINKAQKHCIENWQHAGVRTSQIYDAMAKQHGGYENIGCLEKDIRNHLDKGRRLALESGDANAMLECFMHMQEENPKFFYAIDLDDEDRIKNVFWVDAKGRDDYQEFGDVISFDTTYITNKYKMPFAPFIGVNNHFQSRLLGCALLSDESTHTFTWLMKTWLRAMGGKPPNAIITDQDRAMKAYIKEVFPNTRHRFCLWHILRKVPEKLSHVLSKHRDFMIYLNICIYKSWSKQQFEDSWHEMLPLLKSLTFRKMKSLL</sequence>
<dbReference type="EMBL" id="CASHSV030000206">
    <property type="protein sequence ID" value="CAJ2652651.1"/>
    <property type="molecule type" value="Genomic_DNA"/>
</dbReference>
<evidence type="ECO:0000313" key="2">
    <source>
        <dbReference type="Proteomes" id="UP001177021"/>
    </source>
</evidence>
<gene>
    <name evidence="1" type="ORF">MILVUS5_LOCUS20101</name>
</gene>
<proteinExistence type="predicted"/>
<accession>A0ACB0K8R9</accession>
<name>A0ACB0K8R9_TRIPR</name>
<reference evidence="1" key="1">
    <citation type="submission" date="2023-10" db="EMBL/GenBank/DDBJ databases">
        <authorList>
            <person name="Rodriguez Cubillos JULIANA M."/>
            <person name="De Vega J."/>
        </authorList>
    </citation>
    <scope>NUCLEOTIDE SEQUENCE</scope>
</reference>
<evidence type="ECO:0000313" key="1">
    <source>
        <dbReference type="EMBL" id="CAJ2652651.1"/>
    </source>
</evidence>
<organism evidence="1 2">
    <name type="scientific">Trifolium pratense</name>
    <name type="common">Red clover</name>
    <dbReference type="NCBI Taxonomy" id="57577"/>
    <lineage>
        <taxon>Eukaryota</taxon>
        <taxon>Viridiplantae</taxon>
        <taxon>Streptophyta</taxon>
        <taxon>Embryophyta</taxon>
        <taxon>Tracheophyta</taxon>
        <taxon>Spermatophyta</taxon>
        <taxon>Magnoliopsida</taxon>
        <taxon>eudicotyledons</taxon>
        <taxon>Gunneridae</taxon>
        <taxon>Pentapetalae</taxon>
        <taxon>rosids</taxon>
        <taxon>fabids</taxon>
        <taxon>Fabales</taxon>
        <taxon>Fabaceae</taxon>
        <taxon>Papilionoideae</taxon>
        <taxon>50 kb inversion clade</taxon>
        <taxon>NPAAA clade</taxon>
        <taxon>Hologalegina</taxon>
        <taxon>IRL clade</taxon>
        <taxon>Trifolieae</taxon>
        <taxon>Trifolium</taxon>
    </lineage>
</organism>
<keyword evidence="2" id="KW-1185">Reference proteome</keyword>
<comment type="caution">
    <text evidence="1">The sequence shown here is derived from an EMBL/GenBank/DDBJ whole genome shotgun (WGS) entry which is preliminary data.</text>
</comment>
<protein>
    <submittedName>
        <fullName evidence="1">Uncharacterized protein</fullName>
    </submittedName>
</protein>
<dbReference type="Proteomes" id="UP001177021">
    <property type="component" value="Unassembled WGS sequence"/>
</dbReference>